<gene>
    <name evidence="2" type="ORF">PoB_001609000</name>
</gene>
<proteinExistence type="predicted"/>
<comment type="caution">
    <text evidence="2">The sequence shown here is derived from an EMBL/GenBank/DDBJ whole genome shotgun (WGS) entry which is preliminary data.</text>
</comment>
<feature type="compositionally biased region" description="Basic and acidic residues" evidence="1">
    <location>
        <begin position="192"/>
        <end position="207"/>
    </location>
</feature>
<protein>
    <submittedName>
        <fullName evidence="2">Uncharacterized protein</fullName>
    </submittedName>
</protein>
<keyword evidence="3" id="KW-1185">Reference proteome</keyword>
<reference evidence="2 3" key="1">
    <citation type="journal article" date="2021" name="Elife">
        <title>Chloroplast acquisition without the gene transfer in kleptoplastic sea slugs, Plakobranchus ocellatus.</title>
        <authorList>
            <person name="Maeda T."/>
            <person name="Takahashi S."/>
            <person name="Yoshida T."/>
            <person name="Shimamura S."/>
            <person name="Takaki Y."/>
            <person name="Nagai Y."/>
            <person name="Toyoda A."/>
            <person name="Suzuki Y."/>
            <person name="Arimoto A."/>
            <person name="Ishii H."/>
            <person name="Satoh N."/>
            <person name="Nishiyama T."/>
            <person name="Hasebe M."/>
            <person name="Maruyama T."/>
            <person name="Minagawa J."/>
            <person name="Obokata J."/>
            <person name="Shigenobu S."/>
        </authorList>
    </citation>
    <scope>NUCLEOTIDE SEQUENCE [LARGE SCALE GENOMIC DNA]</scope>
</reference>
<organism evidence="2 3">
    <name type="scientific">Plakobranchus ocellatus</name>
    <dbReference type="NCBI Taxonomy" id="259542"/>
    <lineage>
        <taxon>Eukaryota</taxon>
        <taxon>Metazoa</taxon>
        <taxon>Spiralia</taxon>
        <taxon>Lophotrochozoa</taxon>
        <taxon>Mollusca</taxon>
        <taxon>Gastropoda</taxon>
        <taxon>Heterobranchia</taxon>
        <taxon>Euthyneura</taxon>
        <taxon>Panpulmonata</taxon>
        <taxon>Sacoglossa</taxon>
        <taxon>Placobranchoidea</taxon>
        <taxon>Plakobranchidae</taxon>
        <taxon>Plakobranchus</taxon>
    </lineage>
</organism>
<feature type="compositionally biased region" description="Low complexity" evidence="1">
    <location>
        <begin position="178"/>
        <end position="191"/>
    </location>
</feature>
<evidence type="ECO:0000313" key="3">
    <source>
        <dbReference type="Proteomes" id="UP000735302"/>
    </source>
</evidence>
<feature type="region of interest" description="Disordered" evidence="1">
    <location>
        <begin position="178"/>
        <end position="231"/>
    </location>
</feature>
<name>A0AAV3Z2G6_9GAST</name>
<dbReference type="AlphaFoldDB" id="A0AAV3Z2G6"/>
<dbReference type="Proteomes" id="UP000735302">
    <property type="component" value="Unassembled WGS sequence"/>
</dbReference>
<sequence length="231" mass="25670">MYVSLPYKIYLEQEHPQPFLPMELLPSPLPPLHPHIQQSRSSLFPYPLSSTYILPTSSTLDHNSPTYSFFLSLPSPPRCPSSSTHSLHSQLTILNTSALLTPSNNANITHYHRVVTAVSVESSSNSKRCWPSCSNRTRCGKWQESPKELPRQQALDSGVSLTQPMVLVFTYSSSFYPSARQGGAGRQSQSRDGSRRREEGGDIDLRTNRCSRGAGRSEWGSVPGGKPRELL</sequence>
<evidence type="ECO:0000313" key="2">
    <source>
        <dbReference type="EMBL" id="GFN89584.1"/>
    </source>
</evidence>
<accession>A0AAV3Z2G6</accession>
<dbReference type="EMBL" id="BLXT01001944">
    <property type="protein sequence ID" value="GFN89584.1"/>
    <property type="molecule type" value="Genomic_DNA"/>
</dbReference>
<evidence type="ECO:0000256" key="1">
    <source>
        <dbReference type="SAM" id="MobiDB-lite"/>
    </source>
</evidence>